<dbReference type="AlphaFoldDB" id="A0A2Z4FHZ2"/>
<dbReference type="OrthoDB" id="5494262at2"/>
<keyword evidence="2" id="KW-1185">Reference proteome</keyword>
<dbReference type="EMBL" id="CP030032">
    <property type="protein sequence ID" value="AWV88607.1"/>
    <property type="molecule type" value="Genomic_DNA"/>
</dbReference>
<dbReference type="RefSeq" id="WP_111332501.1">
    <property type="nucleotide sequence ID" value="NZ_CP030032.1"/>
</dbReference>
<dbReference type="KEGG" id="bsed:DN745_04350"/>
<protein>
    <submittedName>
        <fullName evidence="1">Uncharacterized protein</fullName>
    </submittedName>
</protein>
<evidence type="ECO:0000313" key="2">
    <source>
        <dbReference type="Proteomes" id="UP000249799"/>
    </source>
</evidence>
<dbReference type="Proteomes" id="UP000249799">
    <property type="component" value="Chromosome"/>
</dbReference>
<gene>
    <name evidence="1" type="ORF">DN745_04350</name>
</gene>
<name>A0A2Z4FHZ2_9DELT</name>
<accession>A0A2Z4FHZ2</accession>
<sequence length="329" mass="35634">MDLHAKDADESGANMMTRGDAIAALSDALEMPVIAVVAGWLGDRRVDLGEEALRAFLHVFDAEMAAWKEATGKGDEVAIYLVGRGGYPEFAQGLARALRGRGVHATAVIPEQINGTFALAALGMEQRLMHPYAAIGAYDCPALRGARGAPDADTLRELEVFHKLESSAAFINADLLPPRELVAIAHQRRQARHARQLLGRLLGEEKPKLPVDPGAHSSVASELSMRTLGAHLALCAEELGDLGVSTVVASPAQAELIWRLFEFYEEEFQVLHPAVPRYTKSGIGDEVEFAPAMEMTGAVIEGGQEKFVYELDTGRPDPESGMLDGNWRW</sequence>
<organism evidence="1 2">
    <name type="scientific">Bradymonas sediminis</name>
    <dbReference type="NCBI Taxonomy" id="1548548"/>
    <lineage>
        <taxon>Bacteria</taxon>
        <taxon>Deltaproteobacteria</taxon>
        <taxon>Bradymonadales</taxon>
        <taxon>Bradymonadaceae</taxon>
        <taxon>Bradymonas</taxon>
    </lineage>
</organism>
<proteinExistence type="predicted"/>
<evidence type="ECO:0000313" key="1">
    <source>
        <dbReference type="EMBL" id="AWV88607.1"/>
    </source>
</evidence>
<reference evidence="1 2" key="1">
    <citation type="submission" date="2018-06" db="EMBL/GenBank/DDBJ databases">
        <title>Lujinxingia sediminis gen. nov. sp. nov., a new facultative anaerobic member of the class Deltaproteobacteria, and proposal of Lujinxingaceae fam. nov.</title>
        <authorList>
            <person name="Guo L.-Y."/>
            <person name="Li C.-M."/>
            <person name="Wang S."/>
            <person name="Du Z.-J."/>
        </authorList>
    </citation>
    <scope>NUCLEOTIDE SEQUENCE [LARGE SCALE GENOMIC DNA]</scope>
    <source>
        <strain evidence="1 2">FA350</strain>
    </source>
</reference>